<evidence type="ECO:0000256" key="1">
    <source>
        <dbReference type="SAM" id="MobiDB-lite"/>
    </source>
</evidence>
<dbReference type="InterPro" id="IPR020568">
    <property type="entry name" value="Ribosomal_Su5_D2-typ_SF"/>
</dbReference>
<proteinExistence type="predicted"/>
<dbReference type="EMBL" id="AUZZ01003387">
    <property type="protein sequence ID" value="EQD57121.1"/>
    <property type="molecule type" value="Genomic_DNA"/>
</dbReference>
<evidence type="ECO:0000259" key="2">
    <source>
        <dbReference type="Pfam" id="PF09239"/>
    </source>
</evidence>
<dbReference type="GO" id="GO:0003677">
    <property type="term" value="F:DNA binding"/>
    <property type="evidence" value="ECO:0007669"/>
    <property type="project" value="InterPro"/>
</dbReference>
<comment type="caution">
    <text evidence="3">The sequence shown here is derived from an EMBL/GenBank/DDBJ whole genome shotgun (WGS) entry which is preliminary data.</text>
</comment>
<reference evidence="3" key="1">
    <citation type="submission" date="2013-08" db="EMBL/GenBank/DDBJ databases">
        <authorList>
            <person name="Mendez C."/>
            <person name="Richter M."/>
            <person name="Ferrer M."/>
            <person name="Sanchez J."/>
        </authorList>
    </citation>
    <scope>NUCLEOTIDE SEQUENCE</scope>
</reference>
<dbReference type="GO" id="GO:0006265">
    <property type="term" value="P:DNA topological change"/>
    <property type="evidence" value="ECO:0007669"/>
    <property type="project" value="InterPro"/>
</dbReference>
<feature type="region of interest" description="Disordered" evidence="1">
    <location>
        <begin position="114"/>
        <end position="137"/>
    </location>
</feature>
<organism evidence="3">
    <name type="scientific">mine drainage metagenome</name>
    <dbReference type="NCBI Taxonomy" id="410659"/>
    <lineage>
        <taxon>unclassified sequences</taxon>
        <taxon>metagenomes</taxon>
        <taxon>ecological metagenomes</taxon>
    </lineage>
</organism>
<dbReference type="InterPro" id="IPR014721">
    <property type="entry name" value="Ribsml_uS5_D2-typ_fold_subgr"/>
</dbReference>
<dbReference type="EC" id="5.99.1.3" evidence="3"/>
<feature type="compositionally biased region" description="Low complexity" evidence="1">
    <location>
        <begin position="127"/>
        <end position="137"/>
    </location>
</feature>
<sequence>NQIQWKRYGIRDFGDEPISVFVNISSVYIPYNGIGKQAVSQEPEIIEELKLGIMECARKLQIHINKQRNMHVRESRYKTIMRYVGQLAADLSDITGENKGQIESSLKHIVESKYDMGKEDADEEAVESASSDSSAEE</sequence>
<dbReference type="Pfam" id="PF09239">
    <property type="entry name" value="Topo-VIb_trans"/>
    <property type="match status" value="1"/>
</dbReference>
<dbReference type="SUPFAM" id="SSF54211">
    <property type="entry name" value="Ribosomal protein S5 domain 2-like"/>
    <property type="match status" value="1"/>
</dbReference>
<evidence type="ECO:0000313" key="3">
    <source>
        <dbReference type="EMBL" id="EQD57121.1"/>
    </source>
</evidence>
<dbReference type="GO" id="GO:0003918">
    <property type="term" value="F:DNA topoisomerase type II (double strand cut, ATP-hydrolyzing) activity"/>
    <property type="evidence" value="ECO:0007669"/>
    <property type="project" value="InterPro"/>
</dbReference>
<accession>T1A913</accession>
<protein>
    <submittedName>
        <fullName evidence="3">DNA topoisomerase VI, subunit B, transducer domain protein</fullName>
        <ecNumber evidence="3">5.99.1.3</ecNumber>
    </submittedName>
</protein>
<feature type="non-terminal residue" evidence="3">
    <location>
        <position position="1"/>
    </location>
</feature>
<name>T1A913_9ZZZZ</name>
<keyword evidence="3" id="KW-0413">Isomerase</keyword>
<feature type="domain" description="DNA topoisomerase VI subunit B transducer" evidence="2">
    <location>
        <begin position="2"/>
        <end position="74"/>
    </location>
</feature>
<dbReference type="AlphaFoldDB" id="T1A913"/>
<dbReference type="InterPro" id="IPR015320">
    <property type="entry name" value="TopoVI_B_transducer"/>
</dbReference>
<gene>
    <name evidence="3" type="ORF">B2A_04959</name>
</gene>
<reference evidence="3" key="2">
    <citation type="journal article" date="2014" name="ISME J.">
        <title>Microbial stratification in low pH oxic and suboxic macroscopic growths along an acid mine drainage.</title>
        <authorList>
            <person name="Mendez-Garcia C."/>
            <person name="Mesa V."/>
            <person name="Sprenger R.R."/>
            <person name="Richter M."/>
            <person name="Diez M.S."/>
            <person name="Solano J."/>
            <person name="Bargiela R."/>
            <person name="Golyshina O.V."/>
            <person name="Manteca A."/>
            <person name="Ramos J.L."/>
            <person name="Gallego J.R."/>
            <person name="Llorente I."/>
            <person name="Martins Dos Santos V.A."/>
            <person name="Jensen O.N."/>
            <person name="Pelaez A.I."/>
            <person name="Sanchez J."/>
            <person name="Ferrer M."/>
        </authorList>
    </citation>
    <scope>NUCLEOTIDE SEQUENCE</scope>
</reference>
<dbReference type="Gene3D" id="3.30.230.10">
    <property type="match status" value="1"/>
</dbReference>